<dbReference type="Gene3D" id="3.20.20.300">
    <property type="entry name" value="Glycoside hydrolase, family 3, N-terminal domain"/>
    <property type="match status" value="1"/>
</dbReference>
<evidence type="ECO:0000259" key="8">
    <source>
        <dbReference type="Pfam" id="PF00933"/>
    </source>
</evidence>
<dbReference type="GO" id="GO:0005975">
    <property type="term" value="P:carbohydrate metabolic process"/>
    <property type="evidence" value="ECO:0007669"/>
    <property type="project" value="InterPro"/>
</dbReference>
<keyword evidence="4 9" id="KW-0378">Hydrolase</keyword>
<keyword evidence="5" id="KW-0326">Glycosidase</keyword>
<protein>
    <recommendedName>
        <fullName evidence="3">beta-N-acetylhexosaminidase</fullName>
        <ecNumber evidence="3">3.2.1.52</ecNumber>
    </recommendedName>
</protein>
<accession>A0A371JCP3</accession>
<evidence type="ECO:0000256" key="1">
    <source>
        <dbReference type="ARBA" id="ARBA00001231"/>
    </source>
</evidence>
<sequence>MILKKTSVKWTVATLIITFLLAGCFSPLSQKNTSDVEKSKSVSEQTQNESDGVSSQTENASSNDQPKTEAETNALSTNETEILQDFNNSTQSASSSVSTTQTMEQQVKQKLSEMTLEEKVAQIFVITPEALTGYQTVTAAGDVTRNALKNYPVGGLVYFSPNIETPEQLKAMTENTQKYAKEIEGMPLFLSIDEEGGTIARIGNNTNFQVKRFSDMASIGATNELEKAYEVGDTIGGYLKQYGLNLDFAPDADVLTNPDNTVIENRSFGSDGNAVAKMDLEVAKGLANHQVLSCFKHFPGHGATQGDTHEGFTYTNKTLDELKESELVPFQAAIDNDIPFIMISHISVPNVIGDNTPSSLSKVMITDILRGEMGYQGIIITDSMSMGAIVNNYGSTDAVIQSIQAGADLILMPKDFKAAYQGVLDAVNDKTISEQRINESLERILRVKLEMSY</sequence>
<dbReference type="EMBL" id="NOKA02000037">
    <property type="protein sequence ID" value="RDY30447.1"/>
    <property type="molecule type" value="Genomic_DNA"/>
</dbReference>
<dbReference type="Proteomes" id="UP000216411">
    <property type="component" value="Unassembled WGS sequence"/>
</dbReference>
<evidence type="ECO:0000256" key="2">
    <source>
        <dbReference type="ARBA" id="ARBA00005336"/>
    </source>
</evidence>
<gene>
    <name evidence="9" type="ORF">CG710_014715</name>
</gene>
<proteinExistence type="inferred from homology"/>
<organism evidence="9 10">
    <name type="scientific">Lachnotalea glycerini</name>
    <dbReference type="NCBI Taxonomy" id="1763509"/>
    <lineage>
        <taxon>Bacteria</taxon>
        <taxon>Bacillati</taxon>
        <taxon>Bacillota</taxon>
        <taxon>Clostridia</taxon>
        <taxon>Lachnospirales</taxon>
        <taxon>Lachnospiraceae</taxon>
        <taxon>Lachnotalea</taxon>
    </lineage>
</organism>
<keyword evidence="7" id="KW-0732">Signal</keyword>
<evidence type="ECO:0000313" key="9">
    <source>
        <dbReference type="EMBL" id="RDY30447.1"/>
    </source>
</evidence>
<dbReference type="PANTHER" id="PTHR30480">
    <property type="entry name" value="BETA-HEXOSAMINIDASE-RELATED"/>
    <property type="match status" value="1"/>
</dbReference>
<dbReference type="PANTHER" id="PTHR30480:SF13">
    <property type="entry name" value="BETA-HEXOSAMINIDASE"/>
    <property type="match status" value="1"/>
</dbReference>
<dbReference type="OrthoDB" id="9805821at2"/>
<evidence type="ECO:0000256" key="3">
    <source>
        <dbReference type="ARBA" id="ARBA00012663"/>
    </source>
</evidence>
<evidence type="ECO:0000256" key="5">
    <source>
        <dbReference type="ARBA" id="ARBA00023295"/>
    </source>
</evidence>
<dbReference type="PROSITE" id="PS51257">
    <property type="entry name" value="PROKAR_LIPOPROTEIN"/>
    <property type="match status" value="1"/>
</dbReference>
<name>A0A371JCP3_9FIRM</name>
<feature type="domain" description="Glycoside hydrolase family 3 N-terminal" evidence="8">
    <location>
        <begin position="115"/>
        <end position="447"/>
    </location>
</feature>
<dbReference type="GO" id="GO:0004563">
    <property type="term" value="F:beta-N-acetylhexosaminidase activity"/>
    <property type="evidence" value="ECO:0007669"/>
    <property type="project" value="UniProtKB-EC"/>
</dbReference>
<dbReference type="InterPro" id="IPR019800">
    <property type="entry name" value="Glyco_hydro_3_AS"/>
</dbReference>
<feature type="compositionally biased region" description="Polar residues" evidence="6">
    <location>
        <begin position="42"/>
        <end position="73"/>
    </location>
</feature>
<dbReference type="RefSeq" id="WP_094378417.1">
    <property type="nucleotide sequence ID" value="NZ_NOKA02000037.1"/>
</dbReference>
<evidence type="ECO:0000256" key="7">
    <source>
        <dbReference type="SAM" id="SignalP"/>
    </source>
</evidence>
<dbReference type="GO" id="GO:0009254">
    <property type="term" value="P:peptidoglycan turnover"/>
    <property type="evidence" value="ECO:0007669"/>
    <property type="project" value="TreeGrafter"/>
</dbReference>
<dbReference type="InterPro" id="IPR036962">
    <property type="entry name" value="Glyco_hydro_3_N_sf"/>
</dbReference>
<dbReference type="Pfam" id="PF00933">
    <property type="entry name" value="Glyco_hydro_3"/>
    <property type="match status" value="1"/>
</dbReference>
<comment type="similarity">
    <text evidence="2">Belongs to the glycosyl hydrolase 3 family.</text>
</comment>
<dbReference type="InterPro" id="IPR001764">
    <property type="entry name" value="Glyco_hydro_3_N"/>
</dbReference>
<dbReference type="SUPFAM" id="SSF51445">
    <property type="entry name" value="(Trans)glycosidases"/>
    <property type="match status" value="1"/>
</dbReference>
<feature type="chain" id="PRO_5039648886" description="beta-N-acetylhexosaminidase" evidence="7">
    <location>
        <begin position="23"/>
        <end position="453"/>
    </location>
</feature>
<comment type="catalytic activity">
    <reaction evidence="1">
        <text>Hydrolysis of terminal non-reducing N-acetyl-D-hexosamine residues in N-acetyl-beta-D-hexosaminides.</text>
        <dbReference type="EC" id="3.2.1.52"/>
    </reaction>
</comment>
<evidence type="ECO:0000256" key="4">
    <source>
        <dbReference type="ARBA" id="ARBA00022801"/>
    </source>
</evidence>
<keyword evidence="10" id="KW-1185">Reference proteome</keyword>
<dbReference type="PROSITE" id="PS00775">
    <property type="entry name" value="GLYCOSYL_HYDROL_F3"/>
    <property type="match status" value="1"/>
</dbReference>
<dbReference type="InterPro" id="IPR017853">
    <property type="entry name" value="GH"/>
</dbReference>
<evidence type="ECO:0000313" key="10">
    <source>
        <dbReference type="Proteomes" id="UP000216411"/>
    </source>
</evidence>
<feature type="signal peptide" evidence="7">
    <location>
        <begin position="1"/>
        <end position="22"/>
    </location>
</feature>
<dbReference type="InterPro" id="IPR050226">
    <property type="entry name" value="NagZ_Beta-hexosaminidase"/>
</dbReference>
<dbReference type="AlphaFoldDB" id="A0A371JCP3"/>
<reference evidence="9 10" key="1">
    <citation type="journal article" date="2017" name="Genome Announc.">
        <title>Draft Genome Sequence of a Sporulating and Motile Strain of Lachnotalea glycerini Isolated from Water in Quebec City, Canada.</title>
        <authorList>
            <person name="Maheux A.F."/>
            <person name="Boudreau D.K."/>
            <person name="Berube E."/>
            <person name="Boissinot M."/>
            <person name="Raymond F."/>
            <person name="Brodeur S."/>
            <person name="Corbeil J."/>
            <person name="Isabel S."/>
            <person name="Omar R.F."/>
            <person name="Bergeron M.G."/>
        </authorList>
    </citation>
    <scope>NUCLEOTIDE SEQUENCE [LARGE SCALE GENOMIC DNA]</scope>
    <source>
        <strain evidence="9 10">CCRI-19302</strain>
    </source>
</reference>
<evidence type="ECO:0000256" key="6">
    <source>
        <dbReference type="SAM" id="MobiDB-lite"/>
    </source>
</evidence>
<comment type="caution">
    <text evidence="9">The sequence shown here is derived from an EMBL/GenBank/DDBJ whole genome shotgun (WGS) entry which is preliminary data.</text>
</comment>
<dbReference type="EC" id="3.2.1.52" evidence="3"/>
<feature type="region of interest" description="Disordered" evidence="6">
    <location>
        <begin position="32"/>
        <end position="73"/>
    </location>
</feature>